<reference evidence="1" key="1">
    <citation type="submission" date="2014-05" db="EMBL/GenBank/DDBJ databases">
        <authorList>
            <person name="Chronopoulou M."/>
        </authorList>
    </citation>
    <scope>NUCLEOTIDE SEQUENCE</scope>
    <source>
        <tissue evidence="1">Whole organism</tissue>
    </source>
</reference>
<accession>A0A0K2VLS8</accession>
<dbReference type="EMBL" id="HACA01033905">
    <property type="protein sequence ID" value="CDW51267.1"/>
    <property type="molecule type" value="Transcribed_RNA"/>
</dbReference>
<evidence type="ECO:0000313" key="1">
    <source>
        <dbReference type="EMBL" id="CDW51267.1"/>
    </source>
</evidence>
<sequence>SRLIVLITDGASYCKKAGEYLKKKLPPIETYYLCSSWTLFQTKLNTFLDENSAFNDLRDLENSEKIIYRNTHIVNYNLNRIFSM</sequence>
<name>A0A0K2VLS8_LEPSM</name>
<protein>
    <submittedName>
        <fullName evidence="1">Uncharacterized protein</fullName>
    </submittedName>
</protein>
<feature type="non-terminal residue" evidence="1">
    <location>
        <position position="1"/>
    </location>
</feature>
<dbReference type="AlphaFoldDB" id="A0A0K2VLS8"/>
<organism evidence="1">
    <name type="scientific">Lepeophtheirus salmonis</name>
    <name type="common">Salmon louse</name>
    <name type="synonym">Caligus salmonis</name>
    <dbReference type="NCBI Taxonomy" id="72036"/>
    <lineage>
        <taxon>Eukaryota</taxon>
        <taxon>Metazoa</taxon>
        <taxon>Ecdysozoa</taxon>
        <taxon>Arthropoda</taxon>
        <taxon>Crustacea</taxon>
        <taxon>Multicrustacea</taxon>
        <taxon>Hexanauplia</taxon>
        <taxon>Copepoda</taxon>
        <taxon>Siphonostomatoida</taxon>
        <taxon>Caligidae</taxon>
        <taxon>Lepeophtheirus</taxon>
    </lineage>
</organism>
<proteinExistence type="predicted"/>